<evidence type="ECO:0000256" key="5">
    <source>
        <dbReference type="ARBA" id="ARBA00023326"/>
    </source>
</evidence>
<sequence>MTLKEKYKDYFKVGVAVNEETIVSHKDIITEHFNSITCENAMKYNDLCDEHGNYHCEKADLIYEFAKENNLAIRGHNFVWHQAIPTSTLEKMQKEELLERITEHIQKVAMRYPNIYCWDVVNEAISDDKESYWRETVWYKVLGEDYIDTIFRIAREAVPTTSKLYYNDYNEFDSIKSDKIYTLIKHALDRGVPIEGLGCQCHINISQPSVDTYRRALEKYAKLGVRLQITEMDVSIYSSRDMKVENMTGREIEAQAKVYADYFKLFREYHEIIDAVTLWGVADDATWLDNFPVKNRKDAPLLFGVDHEPKEALLRIMDF</sequence>
<dbReference type="GO" id="GO:0031176">
    <property type="term" value="F:endo-1,4-beta-xylanase activity"/>
    <property type="evidence" value="ECO:0007669"/>
    <property type="project" value="UniProtKB-EC"/>
</dbReference>
<evidence type="ECO:0000256" key="6">
    <source>
        <dbReference type="RuleBase" id="RU361174"/>
    </source>
</evidence>
<keyword evidence="9" id="KW-1185">Reference proteome</keyword>
<evidence type="ECO:0000313" key="8">
    <source>
        <dbReference type="EMBL" id="BCN30074.1"/>
    </source>
</evidence>
<dbReference type="Gene3D" id="3.20.20.80">
    <property type="entry name" value="Glycosidases"/>
    <property type="match status" value="1"/>
</dbReference>
<keyword evidence="8" id="KW-0858">Xylan degradation</keyword>
<proteinExistence type="inferred from homology"/>
<accession>A0A7R7EJV6</accession>
<dbReference type="Proteomes" id="UP000595897">
    <property type="component" value="Chromosome"/>
</dbReference>
<gene>
    <name evidence="8" type="ORF">bsdtb5_13690</name>
</gene>
<protein>
    <recommendedName>
        <fullName evidence="6">Beta-xylanase</fullName>
        <ecNumber evidence="6">3.2.1.8</ecNumber>
    </recommendedName>
</protein>
<name>A0A7R7EJV6_9FIRM</name>
<organism evidence="8 9">
    <name type="scientific">Anaeromicropila herbilytica</name>
    <dbReference type="NCBI Taxonomy" id="2785025"/>
    <lineage>
        <taxon>Bacteria</taxon>
        <taxon>Bacillati</taxon>
        <taxon>Bacillota</taxon>
        <taxon>Clostridia</taxon>
        <taxon>Lachnospirales</taxon>
        <taxon>Lachnospiraceae</taxon>
        <taxon>Anaeromicropila</taxon>
    </lineage>
</organism>
<dbReference type="EC" id="3.2.1.8" evidence="6"/>
<evidence type="ECO:0000256" key="3">
    <source>
        <dbReference type="ARBA" id="ARBA00023277"/>
    </source>
</evidence>
<reference evidence="8 9" key="1">
    <citation type="submission" date="2020-11" db="EMBL/GenBank/DDBJ databases">
        <title>Draft genome sequencing of a Lachnospiraceae strain isolated from anoxic soil subjected to BSD treatment.</title>
        <authorList>
            <person name="Uek A."/>
            <person name="Tonouchi A."/>
        </authorList>
    </citation>
    <scope>NUCLEOTIDE SEQUENCE [LARGE SCALE GENOMIC DNA]</scope>
    <source>
        <strain evidence="8 9">TB5</strain>
    </source>
</reference>
<feature type="domain" description="GH10" evidence="7">
    <location>
        <begin position="1"/>
        <end position="319"/>
    </location>
</feature>
<dbReference type="KEGG" id="ahb:bsdtb5_13690"/>
<dbReference type="AlphaFoldDB" id="A0A7R7EJV6"/>
<dbReference type="InterPro" id="IPR001000">
    <property type="entry name" value="GH10_dom"/>
</dbReference>
<dbReference type="PANTHER" id="PTHR31490">
    <property type="entry name" value="GLYCOSYL HYDROLASE"/>
    <property type="match status" value="1"/>
</dbReference>
<dbReference type="SMART" id="SM00633">
    <property type="entry name" value="Glyco_10"/>
    <property type="match status" value="1"/>
</dbReference>
<dbReference type="InterPro" id="IPR017853">
    <property type="entry name" value="GH"/>
</dbReference>
<dbReference type="EMBL" id="AP024169">
    <property type="protein sequence ID" value="BCN30074.1"/>
    <property type="molecule type" value="Genomic_DNA"/>
</dbReference>
<dbReference type="Pfam" id="PF00331">
    <property type="entry name" value="Glyco_hydro_10"/>
    <property type="match status" value="1"/>
</dbReference>
<evidence type="ECO:0000256" key="2">
    <source>
        <dbReference type="ARBA" id="ARBA00022801"/>
    </source>
</evidence>
<comment type="catalytic activity">
    <reaction evidence="6">
        <text>Endohydrolysis of (1-&gt;4)-beta-D-xylosidic linkages in xylans.</text>
        <dbReference type="EC" id="3.2.1.8"/>
    </reaction>
</comment>
<keyword evidence="5 6" id="KW-0624">Polysaccharide degradation</keyword>
<dbReference type="GO" id="GO:0045493">
    <property type="term" value="P:xylan catabolic process"/>
    <property type="evidence" value="ECO:0007669"/>
    <property type="project" value="UniProtKB-KW"/>
</dbReference>
<dbReference type="PANTHER" id="PTHR31490:SF90">
    <property type="entry name" value="ENDO-1,4-BETA-XYLANASE A"/>
    <property type="match status" value="1"/>
</dbReference>
<keyword evidence="2 6" id="KW-0378">Hydrolase</keyword>
<dbReference type="PROSITE" id="PS51760">
    <property type="entry name" value="GH10_2"/>
    <property type="match status" value="1"/>
</dbReference>
<dbReference type="InterPro" id="IPR044846">
    <property type="entry name" value="GH10"/>
</dbReference>
<dbReference type="PRINTS" id="PR00134">
    <property type="entry name" value="GLHYDRLASE10"/>
</dbReference>
<evidence type="ECO:0000259" key="7">
    <source>
        <dbReference type="PROSITE" id="PS51760"/>
    </source>
</evidence>
<dbReference type="RefSeq" id="WP_271715322.1">
    <property type="nucleotide sequence ID" value="NZ_AP024169.1"/>
</dbReference>
<comment type="similarity">
    <text evidence="1 6">Belongs to the glycosyl hydrolase 10 (cellulase F) family.</text>
</comment>
<dbReference type="SUPFAM" id="SSF51445">
    <property type="entry name" value="(Trans)glycosidases"/>
    <property type="match status" value="1"/>
</dbReference>
<evidence type="ECO:0000256" key="4">
    <source>
        <dbReference type="ARBA" id="ARBA00023295"/>
    </source>
</evidence>
<keyword evidence="3 6" id="KW-0119">Carbohydrate metabolism</keyword>
<evidence type="ECO:0000313" key="9">
    <source>
        <dbReference type="Proteomes" id="UP000595897"/>
    </source>
</evidence>
<evidence type="ECO:0000256" key="1">
    <source>
        <dbReference type="ARBA" id="ARBA00007495"/>
    </source>
</evidence>
<keyword evidence="4 6" id="KW-0326">Glycosidase</keyword>